<dbReference type="AlphaFoldDB" id="A0A6G1JS91"/>
<accession>A0A6G1JS91</accession>
<evidence type="ECO:0000256" key="2">
    <source>
        <dbReference type="ARBA" id="ARBA00022771"/>
    </source>
</evidence>
<dbReference type="PROSITE" id="PS50103">
    <property type="entry name" value="ZF_C3H1"/>
    <property type="match status" value="1"/>
</dbReference>
<feature type="zinc finger region" description="C3H1-type" evidence="4">
    <location>
        <begin position="431"/>
        <end position="459"/>
    </location>
</feature>
<evidence type="ECO:0000313" key="6">
    <source>
        <dbReference type="EMBL" id="KAF2703489.1"/>
    </source>
</evidence>
<dbReference type="Pfam" id="PF25540">
    <property type="entry name" value="DUF7923"/>
    <property type="match status" value="1"/>
</dbReference>
<dbReference type="InterPro" id="IPR036855">
    <property type="entry name" value="Znf_CCCH_sf"/>
</dbReference>
<dbReference type="InterPro" id="IPR057654">
    <property type="entry name" value="Znf-CCCH_tandem"/>
</dbReference>
<dbReference type="EMBL" id="MU005787">
    <property type="protein sequence ID" value="KAF2703489.1"/>
    <property type="molecule type" value="Genomic_DNA"/>
</dbReference>
<dbReference type="InterPro" id="IPR057683">
    <property type="entry name" value="DUF7923"/>
</dbReference>
<sequence length="535" mass="59629">MSPATSNDRASASASPNNTTSSSLWARFEQIVQQDQAKTQLIREVLYRYDYVSHEYERECAERLQERESNRAWQREKQIVEEKFNTMQIMMARNPFVVVLIDGDGMIFSNDLIQDGEQGGRRAAVQIHNAINEYIERETKEIPIDARIICRVYANVRGLAEVLVRIGAVPDIGVVENFVRGFTRGKTLFDFIDVGPGKDRADDKIIETFKLYGPDMHCRHIFIGCSHDNGYARALEDYAHDPSYLRRITLLKGVAFEKELLALPFPTRTIPGIFRTSKIQVPGAPGAIPPGTNGINGGAYKPPHFANGIIGEAPKSPQVAKSYNIISGLPSRFPAPVRAPSENLFDSPVQRMASPFLPRTPSESSFASTGSPIPARPVMNYAAKAALPAPPVTEAPVYKPANREEVIARNRIGQRVDPPCRDYDKTEVDRIKKIKMCNVHFLRDECPYGANCTHLHSYKPTKDELQTLRLVARMAPCQNGSGCQDIKCIYGHRCPAPRSDRGAKGAKSCIFGEQCKFPSELHDIDCAVVKTLVIR</sequence>
<dbReference type="Gene3D" id="4.10.1000.10">
    <property type="entry name" value="Zinc finger, CCCH-type"/>
    <property type="match status" value="1"/>
</dbReference>
<evidence type="ECO:0000256" key="1">
    <source>
        <dbReference type="ARBA" id="ARBA00022723"/>
    </source>
</evidence>
<dbReference type="GO" id="GO:0008270">
    <property type="term" value="F:zinc ion binding"/>
    <property type="evidence" value="ECO:0007669"/>
    <property type="project" value="UniProtKB-KW"/>
</dbReference>
<dbReference type="Proteomes" id="UP000799428">
    <property type="component" value="Unassembled WGS sequence"/>
</dbReference>
<organism evidence="6 7">
    <name type="scientific">Pleomassaria siparia CBS 279.74</name>
    <dbReference type="NCBI Taxonomy" id="1314801"/>
    <lineage>
        <taxon>Eukaryota</taxon>
        <taxon>Fungi</taxon>
        <taxon>Dikarya</taxon>
        <taxon>Ascomycota</taxon>
        <taxon>Pezizomycotina</taxon>
        <taxon>Dothideomycetes</taxon>
        <taxon>Pleosporomycetidae</taxon>
        <taxon>Pleosporales</taxon>
        <taxon>Pleomassariaceae</taxon>
        <taxon>Pleomassaria</taxon>
    </lineage>
</organism>
<protein>
    <recommendedName>
        <fullName evidence="5">C3H1-type domain-containing protein</fullName>
    </recommendedName>
</protein>
<gene>
    <name evidence="6" type="ORF">K504DRAFT_179104</name>
</gene>
<evidence type="ECO:0000313" key="7">
    <source>
        <dbReference type="Proteomes" id="UP000799428"/>
    </source>
</evidence>
<dbReference type="SUPFAM" id="SSF90229">
    <property type="entry name" value="CCCH zinc finger"/>
    <property type="match status" value="1"/>
</dbReference>
<keyword evidence="3 4" id="KW-0862">Zinc</keyword>
<evidence type="ECO:0000259" key="5">
    <source>
        <dbReference type="PROSITE" id="PS50103"/>
    </source>
</evidence>
<keyword evidence="2 4" id="KW-0863">Zinc-finger</keyword>
<dbReference type="PANTHER" id="PTHR37543">
    <property type="entry name" value="CCCH ZINC FINGER DNA BINDING PROTEIN (AFU_ORTHOLOGUE AFUA_5G12760)"/>
    <property type="match status" value="1"/>
</dbReference>
<keyword evidence="1 4" id="KW-0479">Metal-binding</keyword>
<evidence type="ECO:0000256" key="3">
    <source>
        <dbReference type="ARBA" id="ARBA00022833"/>
    </source>
</evidence>
<dbReference type="PANTHER" id="PTHR37543:SF1">
    <property type="entry name" value="CCCH ZINC FINGER DNA BINDING PROTEIN (AFU_ORTHOLOGUE AFUA_5G12760)"/>
    <property type="match status" value="1"/>
</dbReference>
<dbReference type="InterPro" id="IPR000571">
    <property type="entry name" value="Znf_CCCH"/>
</dbReference>
<reference evidence="6" key="1">
    <citation type="journal article" date="2020" name="Stud. Mycol.">
        <title>101 Dothideomycetes genomes: a test case for predicting lifestyles and emergence of pathogens.</title>
        <authorList>
            <person name="Haridas S."/>
            <person name="Albert R."/>
            <person name="Binder M."/>
            <person name="Bloem J."/>
            <person name="Labutti K."/>
            <person name="Salamov A."/>
            <person name="Andreopoulos B."/>
            <person name="Baker S."/>
            <person name="Barry K."/>
            <person name="Bills G."/>
            <person name="Bluhm B."/>
            <person name="Cannon C."/>
            <person name="Castanera R."/>
            <person name="Culley D."/>
            <person name="Daum C."/>
            <person name="Ezra D."/>
            <person name="Gonzalez J."/>
            <person name="Henrissat B."/>
            <person name="Kuo A."/>
            <person name="Liang C."/>
            <person name="Lipzen A."/>
            <person name="Lutzoni F."/>
            <person name="Magnuson J."/>
            <person name="Mondo S."/>
            <person name="Nolan M."/>
            <person name="Ohm R."/>
            <person name="Pangilinan J."/>
            <person name="Park H.-J."/>
            <person name="Ramirez L."/>
            <person name="Alfaro M."/>
            <person name="Sun H."/>
            <person name="Tritt A."/>
            <person name="Yoshinaga Y."/>
            <person name="Zwiers L.-H."/>
            <person name="Turgeon B."/>
            <person name="Goodwin S."/>
            <person name="Spatafora J."/>
            <person name="Crous P."/>
            <person name="Grigoriev I."/>
        </authorList>
    </citation>
    <scope>NUCLEOTIDE SEQUENCE</scope>
    <source>
        <strain evidence="6">CBS 279.74</strain>
    </source>
</reference>
<dbReference type="OrthoDB" id="3512845at2759"/>
<proteinExistence type="predicted"/>
<keyword evidence="7" id="KW-1185">Reference proteome</keyword>
<feature type="domain" description="C3H1-type" evidence="5">
    <location>
        <begin position="431"/>
        <end position="459"/>
    </location>
</feature>
<evidence type="ECO:0000256" key="4">
    <source>
        <dbReference type="PROSITE-ProRule" id="PRU00723"/>
    </source>
</evidence>
<name>A0A6G1JS91_9PLEO</name>
<dbReference type="Pfam" id="PF25543">
    <property type="entry name" value="zf-CCCH_tandem"/>
    <property type="match status" value="1"/>
</dbReference>